<evidence type="ECO:0000259" key="8">
    <source>
        <dbReference type="Pfam" id="PF13867"/>
    </source>
</evidence>
<reference evidence="9 10" key="1">
    <citation type="journal article" date="2023" name="Nat. Commun.">
        <title>Origin of minicircular mitochondrial genomes in red algae.</title>
        <authorList>
            <person name="Lee Y."/>
            <person name="Cho C.H."/>
            <person name="Lee Y.M."/>
            <person name="Park S.I."/>
            <person name="Yang J.H."/>
            <person name="West J.A."/>
            <person name="Bhattacharya D."/>
            <person name="Yoon H.S."/>
        </authorList>
    </citation>
    <scope>NUCLEOTIDE SEQUENCE [LARGE SCALE GENOMIC DNA]</scope>
    <source>
        <strain evidence="9 10">CCMP1338</strain>
        <tissue evidence="9">Whole cell</tissue>
    </source>
</reference>
<dbReference type="PANTHER" id="PTHR13286">
    <property type="entry name" value="SAP30"/>
    <property type="match status" value="1"/>
</dbReference>
<comment type="subcellular location">
    <subcellularLocation>
        <location evidence="1">Nucleus</location>
    </subcellularLocation>
</comment>
<organism evidence="9 10">
    <name type="scientific">Rhodosorus marinus</name>
    <dbReference type="NCBI Taxonomy" id="101924"/>
    <lineage>
        <taxon>Eukaryota</taxon>
        <taxon>Rhodophyta</taxon>
        <taxon>Stylonematophyceae</taxon>
        <taxon>Stylonematales</taxon>
        <taxon>Stylonemataceae</taxon>
        <taxon>Rhodosorus</taxon>
    </lineage>
</organism>
<evidence type="ECO:0000256" key="1">
    <source>
        <dbReference type="ARBA" id="ARBA00004123"/>
    </source>
</evidence>
<evidence type="ECO:0000256" key="7">
    <source>
        <dbReference type="SAM" id="MobiDB-lite"/>
    </source>
</evidence>
<evidence type="ECO:0000313" key="10">
    <source>
        <dbReference type="Proteomes" id="UP001157974"/>
    </source>
</evidence>
<feature type="region of interest" description="Disordered" evidence="7">
    <location>
        <begin position="1"/>
        <end position="65"/>
    </location>
</feature>
<keyword evidence="4" id="KW-0805">Transcription regulation</keyword>
<dbReference type="EMBL" id="JAMWBK010000004">
    <property type="protein sequence ID" value="KAJ8905992.1"/>
    <property type="molecule type" value="Genomic_DNA"/>
</dbReference>
<evidence type="ECO:0000313" key="9">
    <source>
        <dbReference type="EMBL" id="KAJ8905992.1"/>
    </source>
</evidence>
<keyword evidence="6" id="KW-0539">Nucleus</keyword>
<sequence length="251" mass="26706">MSGQEGLASVARVAGKQESMLHGSQLGTPGSSMSGGASDQFGTVESPVKSSAGHGSSPSGQHVDALLPKQTVVTIVGNNRTKSDLIGRQGVVKGAQTLGGWHEVLLEHGGLVRVQRNALRVISMPVVSTIPQMVAPLGLTSPDRGNLMTSETGKGKSSHSPGGSSKKRGGSSIHPSPVKIDKLDLSSLRRYRNVFNLKLRKDCTREELVFAVRKHFSKTTVNEHEVIVNFVRRLSKKYGQIQLGNGTKQAL</sequence>
<comment type="caution">
    <text evidence="9">The sequence shown here is derived from an EMBL/GenBank/DDBJ whole genome shotgun (WGS) entry which is preliminary data.</text>
</comment>
<evidence type="ECO:0000256" key="6">
    <source>
        <dbReference type="ARBA" id="ARBA00023242"/>
    </source>
</evidence>
<accession>A0AAV8UY44</accession>
<proteinExistence type="inferred from homology"/>
<evidence type="ECO:0000256" key="5">
    <source>
        <dbReference type="ARBA" id="ARBA00023163"/>
    </source>
</evidence>
<dbReference type="PANTHER" id="PTHR13286:SF6">
    <property type="entry name" value="HISTONE DEACETYLASE COMPLEX SUBUNIT SAP30L-RELATED"/>
    <property type="match status" value="1"/>
</dbReference>
<name>A0AAV8UY44_9RHOD</name>
<feature type="domain" description="Histone deacetylase complex subunit SAP30 Sin3 binding" evidence="8">
    <location>
        <begin position="183"/>
        <end position="233"/>
    </location>
</feature>
<dbReference type="Gene3D" id="6.10.160.20">
    <property type="match status" value="1"/>
</dbReference>
<keyword evidence="5" id="KW-0804">Transcription</keyword>
<feature type="region of interest" description="Disordered" evidence="7">
    <location>
        <begin position="138"/>
        <end position="178"/>
    </location>
</feature>
<dbReference type="AlphaFoldDB" id="A0AAV8UY44"/>
<feature type="compositionally biased region" description="Polar residues" evidence="7">
    <location>
        <begin position="25"/>
        <end position="43"/>
    </location>
</feature>
<evidence type="ECO:0000256" key="2">
    <source>
        <dbReference type="ARBA" id="ARBA00006283"/>
    </source>
</evidence>
<dbReference type="InterPro" id="IPR024145">
    <property type="entry name" value="His_deAcase_SAP30/SAP30L"/>
</dbReference>
<dbReference type="InterPro" id="IPR025718">
    <property type="entry name" value="SAP30_Sin3-bd"/>
</dbReference>
<keyword evidence="10" id="KW-1185">Reference proteome</keyword>
<protein>
    <recommendedName>
        <fullName evidence="8">Histone deacetylase complex subunit SAP30 Sin3 binding domain-containing protein</fullName>
    </recommendedName>
</protein>
<dbReference type="GO" id="GO:0003712">
    <property type="term" value="F:transcription coregulator activity"/>
    <property type="evidence" value="ECO:0007669"/>
    <property type="project" value="TreeGrafter"/>
</dbReference>
<dbReference type="Pfam" id="PF13867">
    <property type="entry name" value="SAP30_Sin3_bdg"/>
    <property type="match status" value="1"/>
</dbReference>
<keyword evidence="3" id="KW-0678">Repressor</keyword>
<gene>
    <name evidence="9" type="ORF">NDN08_002492</name>
</gene>
<dbReference type="GO" id="GO:0000118">
    <property type="term" value="C:histone deacetylase complex"/>
    <property type="evidence" value="ECO:0007669"/>
    <property type="project" value="TreeGrafter"/>
</dbReference>
<dbReference type="GO" id="GO:0006355">
    <property type="term" value="P:regulation of DNA-templated transcription"/>
    <property type="evidence" value="ECO:0007669"/>
    <property type="project" value="TreeGrafter"/>
</dbReference>
<dbReference type="Proteomes" id="UP001157974">
    <property type="component" value="Unassembled WGS sequence"/>
</dbReference>
<evidence type="ECO:0000256" key="4">
    <source>
        <dbReference type="ARBA" id="ARBA00023015"/>
    </source>
</evidence>
<evidence type="ECO:0000256" key="3">
    <source>
        <dbReference type="ARBA" id="ARBA00022491"/>
    </source>
</evidence>
<comment type="similarity">
    <text evidence="2">Belongs to the SAP30 family.</text>
</comment>
<dbReference type="InterPro" id="IPR038291">
    <property type="entry name" value="SAP30_C_sf"/>
</dbReference>